<dbReference type="CDD" id="cd01335">
    <property type="entry name" value="Radical_SAM"/>
    <property type="match status" value="1"/>
</dbReference>
<dbReference type="eggNOG" id="arCOG01359">
    <property type="taxonomic scope" value="Archaea"/>
</dbReference>
<proteinExistence type="predicted"/>
<dbReference type="SFLD" id="SFLDG01082">
    <property type="entry name" value="B12-binding_domain_containing"/>
    <property type="match status" value="1"/>
</dbReference>
<reference evidence="2 3" key="1">
    <citation type="journal article" date="2011" name="Stand. Genomic Sci.">
        <title>Complete genome sequence of the hyperthermophilic chemolithoautotroph Pyrolobus fumarii type strain (1A).</title>
        <authorList>
            <person name="Anderson I."/>
            <person name="Goker M."/>
            <person name="Nolan M."/>
            <person name="Lucas S."/>
            <person name="Hammon N."/>
            <person name="Deshpande S."/>
            <person name="Cheng J.F."/>
            <person name="Tapia R."/>
            <person name="Han C."/>
            <person name="Goodwin L."/>
            <person name="Pitluck S."/>
            <person name="Huntemann M."/>
            <person name="Liolios K."/>
            <person name="Ivanova N."/>
            <person name="Pagani I."/>
            <person name="Mavromatis K."/>
            <person name="Ovchinikova G."/>
            <person name="Pati A."/>
            <person name="Chen A."/>
            <person name="Palaniappan K."/>
            <person name="Land M."/>
            <person name="Hauser L."/>
            <person name="Brambilla E.M."/>
            <person name="Huber H."/>
            <person name="Yasawong M."/>
            <person name="Rohde M."/>
            <person name="Spring S."/>
            <person name="Abt B."/>
            <person name="Sikorski J."/>
            <person name="Wirth R."/>
            <person name="Detter J.C."/>
            <person name="Woyke T."/>
            <person name="Bristow J."/>
            <person name="Eisen J.A."/>
            <person name="Markowitz V."/>
            <person name="Hugenholtz P."/>
            <person name="Kyrpides N.C."/>
            <person name="Klenk H.P."/>
            <person name="Lapidus A."/>
        </authorList>
    </citation>
    <scope>NUCLEOTIDE SEQUENCE [LARGE SCALE GENOMIC DNA]</scope>
    <source>
        <strain evidence="3">DSM 11204 / 1A</strain>
    </source>
</reference>
<evidence type="ECO:0000313" key="2">
    <source>
        <dbReference type="EMBL" id="AEM38708.1"/>
    </source>
</evidence>
<dbReference type="SMART" id="SM00729">
    <property type="entry name" value="Elp3"/>
    <property type="match status" value="1"/>
</dbReference>
<dbReference type="InterPro" id="IPR006638">
    <property type="entry name" value="Elp3/MiaA/NifB-like_rSAM"/>
</dbReference>
<keyword evidence="3" id="KW-1185">Reference proteome</keyword>
<dbReference type="PANTHER" id="PTHR43324">
    <property type="match status" value="1"/>
</dbReference>
<dbReference type="PROSITE" id="PS51918">
    <property type="entry name" value="RADICAL_SAM"/>
    <property type="match status" value="1"/>
</dbReference>
<dbReference type="SFLD" id="SFLDS00029">
    <property type="entry name" value="Radical_SAM"/>
    <property type="match status" value="1"/>
</dbReference>
<name>G0EDT9_PYRF1</name>
<dbReference type="Proteomes" id="UP000001037">
    <property type="component" value="Chromosome"/>
</dbReference>
<evidence type="ECO:0000313" key="3">
    <source>
        <dbReference type="Proteomes" id="UP000001037"/>
    </source>
</evidence>
<dbReference type="InterPro" id="IPR007197">
    <property type="entry name" value="rSAM"/>
</dbReference>
<dbReference type="OrthoDB" id="358785at2157"/>
<accession>G0EDT9</accession>
<sequence length="571" mass="64562">MRISKVLILDGYTDEPAGLGVPPYIDVYPRYIAGAVWSVDKSIRVDYVTVDEARKDIHKFIARANEYDLLVVIAGVVVPGKYLGGEPIRLEELKTWFRLIEKPFKVLVGPAARFGISSGEGGRVAALPKEVSESFDAIVKGDPELYVYRLLSEGESAASPYEVRRDYSLVDKFAVLGAKIVEQHPNHGYNLIAEIETFRGCPRNVVGGCSFCIEPAYGRPVQRSPEAIVREVEALYRYGVRAFRLGRQPDILIYGSPEIGDREWPRPNPEALRRLLHGIRSVAPELETLHIDNVNPGTIVHHKREAREALKVIIEYHTPGDVAAMGIESADPRVIEANNLGVYPDEALEAIRVVNELGAKRGWNGLPELLPGINFVLGLKGETKETYRLNLEFIERVYREGLLVRRINVRQVLILPGTRMWGYGDRWVREHRRLVQSFKRRVMQYSRLFLQRVVPRGTILRRLYIEYYEPSLGVTFARQTGSYPLVAELPCKIGDRGVVDVVVYAYGARSVRGLPLPLEPNKTPLKLIREAFGSKVAEEIARWRPFTSDQQLRMLGLDQYFSVERGYACTP</sequence>
<dbReference type="GO" id="GO:0003824">
    <property type="term" value="F:catalytic activity"/>
    <property type="evidence" value="ECO:0007669"/>
    <property type="project" value="InterPro"/>
</dbReference>
<dbReference type="InParanoid" id="G0EDT9"/>
<dbReference type="PANTHER" id="PTHR43324:SF1">
    <property type="entry name" value="RADICAL SAM CORE DOMAIN-CONTAINING PROTEIN"/>
    <property type="match status" value="1"/>
</dbReference>
<evidence type="ECO:0000259" key="1">
    <source>
        <dbReference type="PROSITE" id="PS51918"/>
    </source>
</evidence>
<dbReference type="SUPFAM" id="SSF102114">
    <property type="entry name" value="Radical SAM enzymes"/>
    <property type="match status" value="1"/>
</dbReference>
<feature type="domain" description="Radical SAM core" evidence="1">
    <location>
        <begin position="187"/>
        <end position="452"/>
    </location>
</feature>
<dbReference type="InterPro" id="IPR058240">
    <property type="entry name" value="rSAM_sf"/>
</dbReference>
<organism evidence="2 3">
    <name type="scientific">Pyrolobus fumarii (strain DSM 11204 / 1A)</name>
    <dbReference type="NCBI Taxonomy" id="694429"/>
    <lineage>
        <taxon>Archaea</taxon>
        <taxon>Thermoproteota</taxon>
        <taxon>Thermoprotei</taxon>
        <taxon>Desulfurococcales</taxon>
        <taxon>Pyrodictiaceae</taxon>
        <taxon>Pyrolobus</taxon>
    </lineage>
</organism>
<protein>
    <submittedName>
        <fullName evidence="2">Radical SAM domain protein</fullName>
    </submittedName>
</protein>
<dbReference type="HOGENOM" id="CLU_533842_0_0_2"/>
<dbReference type="AlphaFoldDB" id="G0EDT9"/>
<dbReference type="InterPro" id="IPR023404">
    <property type="entry name" value="rSAM_horseshoe"/>
</dbReference>
<dbReference type="EMBL" id="CP002838">
    <property type="protein sequence ID" value="AEM38708.1"/>
    <property type="molecule type" value="Genomic_DNA"/>
</dbReference>
<dbReference type="GO" id="GO:0051536">
    <property type="term" value="F:iron-sulfur cluster binding"/>
    <property type="evidence" value="ECO:0007669"/>
    <property type="project" value="InterPro"/>
</dbReference>
<dbReference type="KEGG" id="pfm:Pyrfu_0839"/>
<dbReference type="Gene3D" id="3.80.30.20">
    <property type="entry name" value="tm_1862 like domain"/>
    <property type="match status" value="1"/>
</dbReference>
<dbReference type="GeneID" id="11139310"/>
<gene>
    <name evidence="2" type="ordered locus">Pyrfu_0839</name>
</gene>
<dbReference type="Pfam" id="PF04055">
    <property type="entry name" value="Radical_SAM"/>
    <property type="match status" value="1"/>
</dbReference>
<dbReference type="STRING" id="694429.Pyrfu_0839"/>
<dbReference type="RefSeq" id="WP_014026385.1">
    <property type="nucleotide sequence ID" value="NC_015931.1"/>
</dbReference>